<proteinExistence type="predicted"/>
<gene>
    <name evidence="2" type="ORF">JKP88DRAFT_296702</name>
</gene>
<dbReference type="PANTHER" id="PTHR47703:SF2">
    <property type="entry name" value="D-AMINOACID AMINOTRANSFERASE-LIKE PLP-DEPENDENT ENZYMES SUPERFAMILY PROTEIN"/>
    <property type="match status" value="1"/>
</dbReference>
<dbReference type="Gene3D" id="3.20.10.10">
    <property type="entry name" value="D-amino Acid Aminotransferase, subunit A, domain 2"/>
    <property type="match status" value="1"/>
</dbReference>
<feature type="signal peptide" evidence="1">
    <location>
        <begin position="1"/>
        <end position="21"/>
    </location>
</feature>
<reference evidence="2" key="1">
    <citation type="submission" date="2021-02" db="EMBL/GenBank/DDBJ databases">
        <title>First Annotated Genome of the Yellow-green Alga Tribonema minus.</title>
        <authorList>
            <person name="Mahan K.M."/>
        </authorList>
    </citation>
    <scope>NUCLEOTIDE SEQUENCE</scope>
    <source>
        <strain evidence="2">UTEX B ZZ1240</strain>
    </source>
</reference>
<dbReference type="InterPro" id="IPR001544">
    <property type="entry name" value="Aminotrans_IV"/>
</dbReference>
<protein>
    <submittedName>
        <fullName evidence="2">Aminotransferase</fullName>
    </submittedName>
</protein>
<keyword evidence="2" id="KW-0808">Transferase</keyword>
<evidence type="ECO:0000313" key="3">
    <source>
        <dbReference type="Proteomes" id="UP000664859"/>
    </source>
</evidence>
<organism evidence="2 3">
    <name type="scientific">Tribonema minus</name>
    <dbReference type="NCBI Taxonomy" id="303371"/>
    <lineage>
        <taxon>Eukaryota</taxon>
        <taxon>Sar</taxon>
        <taxon>Stramenopiles</taxon>
        <taxon>Ochrophyta</taxon>
        <taxon>PX clade</taxon>
        <taxon>Xanthophyceae</taxon>
        <taxon>Tribonematales</taxon>
        <taxon>Tribonemataceae</taxon>
        <taxon>Tribonema</taxon>
    </lineage>
</organism>
<dbReference type="OrthoDB" id="59470at2759"/>
<keyword evidence="1" id="KW-0732">Signal</keyword>
<dbReference type="GO" id="GO:0008483">
    <property type="term" value="F:transaminase activity"/>
    <property type="evidence" value="ECO:0007669"/>
    <property type="project" value="UniProtKB-KW"/>
</dbReference>
<dbReference type="AlphaFoldDB" id="A0A835ZLS3"/>
<dbReference type="InterPro" id="IPR043132">
    <property type="entry name" value="BCAT-like_C"/>
</dbReference>
<dbReference type="PANTHER" id="PTHR47703">
    <property type="entry name" value="D-AMINOACID AMINOTRANSFERASE-LIKE PLP-DEPENDENT ENZYMES SUPERFAMILY PROTEIN"/>
    <property type="match status" value="1"/>
</dbReference>
<accession>A0A835ZLS3</accession>
<name>A0A835ZLS3_9STRA</name>
<comment type="caution">
    <text evidence="2">The sequence shown here is derived from an EMBL/GenBank/DDBJ whole genome shotgun (WGS) entry which is preliminary data.</text>
</comment>
<sequence>MYLRRSLTGSLSILALRRAVCLSSALTGTRHFATSSAAAEAAAASAVPMHSITRNGKPAPDLPATQDAKSMLSVYPRGAYTTARTVDFRSVFEFDAHVERMAQTSKLMLVQSGKDASAYPELTDPHALRPLLAASFRSCIQDFIDKYPDYQGEIRLTVLADWEEDHNAHGDFTLLCHGSPLPPIRPPPVVVEVRGCPRENALAKDSAWINERKGLEALKRPEHDEIILPTADGRLLEGTQTNFYAVLDGAVHTAGAGVLEGTVRRLLLEVCAREGIRVVLEAPALADMAYWEGALVSSTSRLALPVDRIVVPREGEPAQDGDACREFRDDALCRRIAQLVRGQVRSHSQDVFKAAKGCSRWGLGGGEGAAAEDAAAAQAACESAAGAR</sequence>
<dbReference type="InterPro" id="IPR036038">
    <property type="entry name" value="Aminotransferase-like"/>
</dbReference>
<feature type="chain" id="PRO_5032928164" evidence="1">
    <location>
        <begin position="22"/>
        <end position="388"/>
    </location>
</feature>
<keyword evidence="2" id="KW-0032">Aminotransferase</keyword>
<evidence type="ECO:0000313" key="2">
    <source>
        <dbReference type="EMBL" id="KAG5191178.1"/>
    </source>
</evidence>
<dbReference type="SUPFAM" id="SSF56752">
    <property type="entry name" value="D-aminoacid aminotransferase-like PLP-dependent enzymes"/>
    <property type="match status" value="1"/>
</dbReference>
<dbReference type="Proteomes" id="UP000664859">
    <property type="component" value="Unassembled WGS sequence"/>
</dbReference>
<keyword evidence="3" id="KW-1185">Reference proteome</keyword>
<evidence type="ECO:0000256" key="1">
    <source>
        <dbReference type="SAM" id="SignalP"/>
    </source>
</evidence>
<dbReference type="EMBL" id="JAFCMP010000023">
    <property type="protein sequence ID" value="KAG5191178.1"/>
    <property type="molecule type" value="Genomic_DNA"/>
</dbReference>
<dbReference type="Pfam" id="PF01063">
    <property type="entry name" value="Aminotran_4"/>
    <property type="match status" value="1"/>
</dbReference>